<name>A0A1E1K3F8_9HELO</name>
<accession>A0A1E1K3F8</accession>
<proteinExistence type="predicted"/>
<reference evidence="3" key="1">
    <citation type="submission" date="2016-03" db="EMBL/GenBank/DDBJ databases">
        <authorList>
            <person name="Guldener U."/>
        </authorList>
    </citation>
    <scope>NUCLEOTIDE SEQUENCE [LARGE SCALE GENOMIC DNA]</scope>
    <source>
        <strain evidence="3">04CH-RAC-A.6.1</strain>
    </source>
</reference>
<evidence type="ECO:0000256" key="1">
    <source>
        <dbReference type="SAM" id="Phobius"/>
    </source>
</evidence>
<sequence>MPILNLAFLIHALLEVPAALNFFFRPNEQLSLPAPQAHAIIRQYAVLLLSSNIIALIFAFRPVDETSRRIAGALAAYHAAPLVRAIARIASSEGGYGKGLGGPWVHAVLHCGALGALGWLFFRP</sequence>
<dbReference type="OrthoDB" id="2590756at2759"/>
<evidence type="ECO:0000313" key="2">
    <source>
        <dbReference type="EMBL" id="CZS92666.1"/>
    </source>
</evidence>
<gene>
    <name evidence="2" type="ORF">RAG0_03207</name>
</gene>
<dbReference type="AlphaFoldDB" id="A0A1E1K3F8"/>
<feature type="transmembrane region" description="Helical" evidence="1">
    <location>
        <begin position="72"/>
        <end position="91"/>
    </location>
</feature>
<dbReference type="Proteomes" id="UP000178912">
    <property type="component" value="Unassembled WGS sequence"/>
</dbReference>
<keyword evidence="1" id="KW-0472">Membrane</keyword>
<feature type="transmembrane region" description="Helical" evidence="1">
    <location>
        <begin position="103"/>
        <end position="122"/>
    </location>
</feature>
<protein>
    <recommendedName>
        <fullName evidence="4">Integral membrane protein</fullName>
    </recommendedName>
</protein>
<organism evidence="2 3">
    <name type="scientific">Rhynchosporium agropyri</name>
    <dbReference type="NCBI Taxonomy" id="914238"/>
    <lineage>
        <taxon>Eukaryota</taxon>
        <taxon>Fungi</taxon>
        <taxon>Dikarya</taxon>
        <taxon>Ascomycota</taxon>
        <taxon>Pezizomycotina</taxon>
        <taxon>Leotiomycetes</taxon>
        <taxon>Helotiales</taxon>
        <taxon>Ploettnerulaceae</taxon>
        <taxon>Rhynchosporium</taxon>
    </lineage>
</organism>
<keyword evidence="1" id="KW-1133">Transmembrane helix</keyword>
<evidence type="ECO:0000313" key="3">
    <source>
        <dbReference type="Proteomes" id="UP000178912"/>
    </source>
</evidence>
<keyword evidence="3" id="KW-1185">Reference proteome</keyword>
<evidence type="ECO:0008006" key="4">
    <source>
        <dbReference type="Google" id="ProtNLM"/>
    </source>
</evidence>
<feature type="transmembrane region" description="Helical" evidence="1">
    <location>
        <begin position="42"/>
        <end position="60"/>
    </location>
</feature>
<keyword evidence="1" id="KW-0812">Transmembrane</keyword>
<dbReference type="EMBL" id="FJUX01000013">
    <property type="protein sequence ID" value="CZS92666.1"/>
    <property type="molecule type" value="Genomic_DNA"/>
</dbReference>